<keyword evidence="6 7" id="KW-0472">Membrane</keyword>
<evidence type="ECO:0000256" key="1">
    <source>
        <dbReference type="ARBA" id="ARBA00004651"/>
    </source>
</evidence>
<proteinExistence type="predicted"/>
<evidence type="ECO:0000256" key="4">
    <source>
        <dbReference type="ARBA" id="ARBA00022692"/>
    </source>
</evidence>
<dbReference type="InterPro" id="IPR035906">
    <property type="entry name" value="MetI-like_sf"/>
</dbReference>
<evidence type="ECO:0000256" key="3">
    <source>
        <dbReference type="ARBA" id="ARBA00022475"/>
    </source>
</evidence>
<sequence length="547" mass="65502">MNNHFLTTLKRKEYWNFSLIILSFIFFLYCLYQIGVFNSLYISGIPRFFKYLKELFSFKSVHQDLPSSNLWEVNFSYLLTTIKTVVGGSYLGFLLSYFTSYFSAKNLHKHKFFAILLNWFLIILRSFPLILYIFVFRGIFSPYLAAFFIFFWSTWLWVHKYLVEIIENTPSKYYWIDLNLGYNKKTSFKKNIYSPNKNRFTMNNLLAFDSNIRWSSILGSVGIVGIGFWIENNKTEFIYLGISLLYLYLTVIFFELLMFLYNKYFKDYWYKITSNKNYHKTLKYKLPQYLWRLLQVILFGIFLWSIWDLIKDESIQIDLLILFLKDIFAFDFSDLATTSFIDYYDYFLIFINTYAALYSASILAIIYAFFMSEKSSQKVLSWFLKSFLVFLKTIPILVIFILFNAFLDSLTVLNFVLFLSAFRTLAKHIVSKINAYSNYEINLYKSLGYSNFGIYYQKILPTISKDLYSLIFFEYENTFRNALTYGIFSTIAITNKIQYYHERNIYNKTIPLLLPAILFFLILEILNYWSKKKKNKNIWKLKTSNID</sequence>
<dbReference type="GO" id="GO:0055085">
    <property type="term" value="P:transmembrane transport"/>
    <property type="evidence" value="ECO:0007669"/>
    <property type="project" value="InterPro"/>
</dbReference>
<feature type="transmembrane region" description="Helical" evidence="7">
    <location>
        <begin position="289"/>
        <end position="307"/>
    </location>
</feature>
<dbReference type="InterPro" id="IPR000515">
    <property type="entry name" value="MetI-like"/>
</dbReference>
<dbReference type="PANTHER" id="PTHR30043:SF1">
    <property type="entry name" value="ABC TRANSPORT SYSTEM PERMEASE PROTEIN P69"/>
    <property type="match status" value="1"/>
</dbReference>
<keyword evidence="3" id="KW-1003">Cell membrane</keyword>
<feature type="transmembrane region" description="Helical" evidence="7">
    <location>
        <begin position="14"/>
        <end position="34"/>
    </location>
</feature>
<feature type="transmembrane region" description="Helical" evidence="7">
    <location>
        <begin position="75"/>
        <end position="100"/>
    </location>
</feature>
<evidence type="ECO:0000313" key="9">
    <source>
        <dbReference type="EMBL" id="VEU63489.1"/>
    </source>
</evidence>
<dbReference type="GO" id="GO:0005886">
    <property type="term" value="C:plasma membrane"/>
    <property type="evidence" value="ECO:0007669"/>
    <property type="project" value="UniProtKB-SubCell"/>
</dbReference>
<feature type="transmembrane region" description="Helical" evidence="7">
    <location>
        <begin position="237"/>
        <end position="261"/>
    </location>
</feature>
<dbReference type="AlphaFoldDB" id="A0A449AEU4"/>
<dbReference type="OrthoDB" id="401373at2"/>
<dbReference type="EMBL" id="LR214972">
    <property type="protein sequence ID" value="VEU63489.1"/>
    <property type="molecule type" value="Genomic_DNA"/>
</dbReference>
<gene>
    <name evidence="9" type="ORF">NCTC10118_00514</name>
</gene>
<keyword evidence="4 7" id="KW-0812">Transmembrane</keyword>
<feature type="domain" description="ABC transmembrane type-1" evidence="8">
    <location>
        <begin position="346"/>
        <end position="527"/>
    </location>
</feature>
<feature type="transmembrane region" description="Helical" evidence="7">
    <location>
        <begin position="140"/>
        <end position="158"/>
    </location>
</feature>
<keyword evidence="5 7" id="KW-1133">Transmembrane helix</keyword>
<protein>
    <submittedName>
        <fullName evidence="9">ABC-type phosphate/phosphonate transport system, permease component</fullName>
    </submittedName>
</protein>
<reference evidence="9 10" key="1">
    <citation type="submission" date="2019-01" db="EMBL/GenBank/DDBJ databases">
        <authorList>
            <consortium name="Pathogen Informatics"/>
        </authorList>
    </citation>
    <scope>NUCLEOTIDE SEQUENCE [LARGE SCALE GENOMIC DNA]</scope>
    <source>
        <strain evidence="9 10">NCTC10118</strain>
    </source>
</reference>
<dbReference type="SUPFAM" id="SSF161098">
    <property type="entry name" value="MetI-like"/>
    <property type="match status" value="2"/>
</dbReference>
<evidence type="ECO:0000256" key="7">
    <source>
        <dbReference type="SAM" id="Phobius"/>
    </source>
</evidence>
<evidence type="ECO:0000256" key="5">
    <source>
        <dbReference type="ARBA" id="ARBA00022989"/>
    </source>
</evidence>
<dbReference type="RefSeq" id="WP_129621694.1">
    <property type="nucleotide sequence ID" value="NZ_LR214972.1"/>
</dbReference>
<feature type="transmembrane region" description="Helical" evidence="7">
    <location>
        <begin position="212"/>
        <end position="231"/>
    </location>
</feature>
<dbReference type="Proteomes" id="UP000289952">
    <property type="component" value="Chromosome"/>
</dbReference>
<evidence type="ECO:0000256" key="2">
    <source>
        <dbReference type="ARBA" id="ARBA00022448"/>
    </source>
</evidence>
<dbReference type="PROSITE" id="PS50928">
    <property type="entry name" value="ABC_TM1"/>
    <property type="match status" value="1"/>
</dbReference>
<dbReference type="PANTHER" id="PTHR30043">
    <property type="entry name" value="PHOSPHONATES TRANSPORT SYSTEM PERMEASE PROTEIN"/>
    <property type="match status" value="1"/>
</dbReference>
<name>A0A449AEU4_9BACT</name>
<feature type="transmembrane region" description="Helical" evidence="7">
    <location>
        <begin position="512"/>
        <end position="530"/>
    </location>
</feature>
<keyword evidence="2" id="KW-0813">Transport</keyword>
<keyword evidence="10" id="KW-1185">Reference proteome</keyword>
<evidence type="ECO:0000256" key="6">
    <source>
        <dbReference type="ARBA" id="ARBA00023136"/>
    </source>
</evidence>
<dbReference type="Gene3D" id="1.10.3720.10">
    <property type="entry name" value="MetI-like"/>
    <property type="match status" value="2"/>
</dbReference>
<feature type="transmembrane region" description="Helical" evidence="7">
    <location>
        <begin position="112"/>
        <end position="134"/>
    </location>
</feature>
<comment type="subcellular location">
    <subcellularLocation>
        <location evidence="1">Cell membrane</location>
        <topology evidence="1">Multi-pass membrane protein</topology>
    </subcellularLocation>
</comment>
<feature type="transmembrane region" description="Helical" evidence="7">
    <location>
        <begin position="346"/>
        <end position="370"/>
    </location>
</feature>
<evidence type="ECO:0000313" key="10">
    <source>
        <dbReference type="Proteomes" id="UP000289952"/>
    </source>
</evidence>
<accession>A0A449AEU4</accession>
<organism evidence="9 10">
    <name type="scientific">Mycoplasmopsis bovirhinis</name>
    <dbReference type="NCBI Taxonomy" id="29553"/>
    <lineage>
        <taxon>Bacteria</taxon>
        <taxon>Bacillati</taxon>
        <taxon>Mycoplasmatota</taxon>
        <taxon>Mycoplasmoidales</taxon>
        <taxon>Metamycoplasmataceae</taxon>
        <taxon>Mycoplasmopsis</taxon>
    </lineage>
</organism>
<evidence type="ECO:0000259" key="8">
    <source>
        <dbReference type="PROSITE" id="PS50928"/>
    </source>
</evidence>